<accession>A0A9D1UP46</accession>
<dbReference type="InterPro" id="IPR052712">
    <property type="entry name" value="Acid_resist_chaperone_HdeD"/>
</dbReference>
<organism evidence="2 3">
    <name type="scientific">Candidatus Flavonifractor merdipullorum</name>
    <dbReference type="NCBI Taxonomy" id="2838590"/>
    <lineage>
        <taxon>Bacteria</taxon>
        <taxon>Bacillati</taxon>
        <taxon>Bacillota</taxon>
        <taxon>Clostridia</taxon>
        <taxon>Eubacteriales</taxon>
        <taxon>Oscillospiraceae</taxon>
        <taxon>Flavonifractor</taxon>
    </lineage>
</organism>
<dbReference type="PANTHER" id="PTHR34989">
    <property type="entry name" value="PROTEIN HDED"/>
    <property type="match status" value="1"/>
</dbReference>
<proteinExistence type="predicted"/>
<dbReference type="Proteomes" id="UP000824192">
    <property type="component" value="Unassembled WGS sequence"/>
</dbReference>
<dbReference type="AlphaFoldDB" id="A0A9D1UP46"/>
<feature type="transmembrane region" description="Helical" evidence="1">
    <location>
        <begin position="91"/>
        <end position="110"/>
    </location>
</feature>
<dbReference type="EMBL" id="DXGA01000171">
    <property type="protein sequence ID" value="HIW94483.1"/>
    <property type="molecule type" value="Genomic_DNA"/>
</dbReference>
<feature type="transmembrane region" description="Helical" evidence="1">
    <location>
        <begin position="152"/>
        <end position="172"/>
    </location>
</feature>
<evidence type="ECO:0000313" key="2">
    <source>
        <dbReference type="EMBL" id="HIW94483.1"/>
    </source>
</evidence>
<keyword evidence="1" id="KW-0812">Transmembrane</keyword>
<sequence>MLEYIKNLKLNFILASILYLVLGLVLLIWPAASSLALCRLLGAALLLYGLFNLVGFFLRDSGMGAFRLELFLGVVATGVGIFFLVQPRLVLSFLPIVMGVYVVIDSAVALKRTLELYRMEYHRWWLSLVLALVGIVLGLVLVFRPFAVTTTFFRLVGVVFLYLGISDFWSLWRVTSLVRDLRKNGAIDVDPIDIS</sequence>
<reference evidence="2" key="2">
    <citation type="submission" date="2021-04" db="EMBL/GenBank/DDBJ databases">
        <authorList>
            <person name="Gilroy R."/>
        </authorList>
    </citation>
    <scope>NUCLEOTIDE SEQUENCE</scope>
    <source>
        <strain evidence="2">ChiGjej6B6-1540</strain>
    </source>
</reference>
<reference evidence="2" key="1">
    <citation type="journal article" date="2021" name="PeerJ">
        <title>Extensive microbial diversity within the chicken gut microbiome revealed by metagenomics and culture.</title>
        <authorList>
            <person name="Gilroy R."/>
            <person name="Ravi A."/>
            <person name="Getino M."/>
            <person name="Pursley I."/>
            <person name="Horton D.L."/>
            <person name="Alikhan N.F."/>
            <person name="Baker D."/>
            <person name="Gharbi K."/>
            <person name="Hall N."/>
            <person name="Watson M."/>
            <person name="Adriaenssens E.M."/>
            <person name="Foster-Nyarko E."/>
            <person name="Jarju S."/>
            <person name="Secka A."/>
            <person name="Antonio M."/>
            <person name="Oren A."/>
            <person name="Chaudhuri R.R."/>
            <person name="La Ragione R."/>
            <person name="Hildebrand F."/>
            <person name="Pallen M.J."/>
        </authorList>
    </citation>
    <scope>NUCLEOTIDE SEQUENCE</scope>
    <source>
        <strain evidence="2">ChiGjej6B6-1540</strain>
    </source>
</reference>
<comment type="caution">
    <text evidence="2">The sequence shown here is derived from an EMBL/GenBank/DDBJ whole genome shotgun (WGS) entry which is preliminary data.</text>
</comment>
<keyword evidence="1" id="KW-0472">Membrane</keyword>
<name>A0A9D1UP46_9FIRM</name>
<feature type="transmembrane region" description="Helical" evidence="1">
    <location>
        <begin position="12"/>
        <end position="32"/>
    </location>
</feature>
<dbReference type="GO" id="GO:0005886">
    <property type="term" value="C:plasma membrane"/>
    <property type="evidence" value="ECO:0007669"/>
    <property type="project" value="TreeGrafter"/>
</dbReference>
<evidence type="ECO:0000256" key="1">
    <source>
        <dbReference type="SAM" id="Phobius"/>
    </source>
</evidence>
<dbReference type="InterPro" id="IPR005325">
    <property type="entry name" value="DUF308_memb"/>
</dbReference>
<feature type="transmembrane region" description="Helical" evidence="1">
    <location>
        <begin position="65"/>
        <end position="85"/>
    </location>
</feature>
<keyword evidence="1" id="KW-1133">Transmembrane helix</keyword>
<evidence type="ECO:0000313" key="3">
    <source>
        <dbReference type="Proteomes" id="UP000824192"/>
    </source>
</evidence>
<dbReference type="Pfam" id="PF03729">
    <property type="entry name" value="DUF308"/>
    <property type="match status" value="2"/>
</dbReference>
<feature type="transmembrane region" description="Helical" evidence="1">
    <location>
        <begin position="122"/>
        <end position="146"/>
    </location>
</feature>
<dbReference type="PANTHER" id="PTHR34989:SF1">
    <property type="entry name" value="PROTEIN HDED"/>
    <property type="match status" value="1"/>
</dbReference>
<feature type="transmembrane region" description="Helical" evidence="1">
    <location>
        <begin position="38"/>
        <end position="58"/>
    </location>
</feature>
<gene>
    <name evidence="2" type="ORF">H9868_08085</name>
</gene>
<protein>
    <submittedName>
        <fullName evidence="2">DUF308 domain-containing protein</fullName>
    </submittedName>
</protein>